<dbReference type="EMBL" id="KV460400">
    <property type="protein sequence ID" value="OCA18795.1"/>
    <property type="molecule type" value="Genomic_DNA"/>
</dbReference>
<reference evidence="1" key="1">
    <citation type="submission" date="2009-11" db="EMBL/GenBank/DDBJ databases">
        <authorList>
            <consortium name="US DOE Joint Genome Institute (JGI-PGF)"/>
            <person name="Ottilar R."/>
            <person name="Schmutz J."/>
            <person name="Salamov A."/>
            <person name="Cheng J.F."/>
            <person name="Lucas S."/>
            <person name="Pitluck S."/>
            <person name="Gundlach H."/>
            <person name="Guo Y."/>
            <person name="Haberer G."/>
            <person name="Nasrallah J."/>
            <person name="Mayer K.F.X."/>
            <person name="van de Peer Y."/>
            <person name="Weigel D."/>
            <person name="Grigoriev I.V."/>
        </authorList>
    </citation>
    <scope>NUCLEOTIDE SEQUENCE</scope>
    <source>
        <strain evidence="1">Nigerian</strain>
    </source>
</reference>
<reference evidence="1" key="3">
    <citation type="submission" date="2016-05" db="EMBL/GenBank/DDBJ databases">
        <title>WGS assembly of Xenopus tropicalis.</title>
        <authorList>
            <person name="Sessions A."/>
            <person name="Jenkins J."/>
            <person name="Mitros T."/>
            <person name="Lyons J.T."/>
            <person name="Dichmann D.S."/>
            <person name="Robert J."/>
            <person name="Harland R.M."/>
            <person name="Rokhsar D.S."/>
        </authorList>
    </citation>
    <scope>NUCLEOTIDE SEQUENCE</scope>
    <source>
        <strain evidence="1">Nigerian</strain>
    </source>
</reference>
<name>A0A1B8Y728_XENTR</name>
<evidence type="ECO:0000313" key="1">
    <source>
        <dbReference type="EMBL" id="OCA18795.1"/>
    </source>
</evidence>
<accession>A0A1B8Y728</accession>
<protein>
    <submittedName>
        <fullName evidence="1">Uncharacterized protein</fullName>
    </submittedName>
</protein>
<sequence length="76" mass="8276">MEYPYRRSPSVFSVGQPLRGSLALVLFSGQGVSLQEKPKCVFGGATTEGLTVTGFVSRSWSIPTGEAQVWFQRGNH</sequence>
<dbReference type="AlphaFoldDB" id="A0A1B8Y728"/>
<organism evidence="1">
    <name type="scientific">Xenopus tropicalis</name>
    <name type="common">Western clawed frog</name>
    <name type="synonym">Silurana tropicalis</name>
    <dbReference type="NCBI Taxonomy" id="8364"/>
    <lineage>
        <taxon>Eukaryota</taxon>
        <taxon>Metazoa</taxon>
        <taxon>Chordata</taxon>
        <taxon>Craniata</taxon>
        <taxon>Vertebrata</taxon>
        <taxon>Euteleostomi</taxon>
        <taxon>Amphibia</taxon>
        <taxon>Batrachia</taxon>
        <taxon>Anura</taxon>
        <taxon>Pipoidea</taxon>
        <taxon>Pipidae</taxon>
        <taxon>Xenopodinae</taxon>
        <taxon>Xenopus</taxon>
        <taxon>Silurana</taxon>
    </lineage>
</organism>
<reference evidence="1" key="2">
    <citation type="journal article" date="2010" name="Science">
        <title>The genome of the Western clawed frog Xenopus tropicalis.</title>
        <authorList>
            <person name="Hellsten U."/>
            <person name="Harland R.M."/>
            <person name="Gilchrist M.J."/>
            <person name="Hendrix D."/>
            <person name="Jurka J."/>
            <person name="Kapitonov V."/>
            <person name="Ovcharenko I."/>
            <person name="Putnam N.H."/>
            <person name="Shu S."/>
            <person name="Taher L."/>
            <person name="Blitz I.L."/>
            <person name="Blumberg B."/>
            <person name="Dichmann D.S."/>
            <person name="Dubchak I."/>
            <person name="Amaya E."/>
            <person name="Detter J.C."/>
            <person name="Fletcher R."/>
            <person name="Gerhard D.S."/>
            <person name="Goodstein D."/>
            <person name="Graves T."/>
            <person name="Grigoriev I.V."/>
            <person name="Grimwood J."/>
            <person name="Kawashima T."/>
            <person name="Lindquist E."/>
            <person name="Lucas S.M."/>
            <person name="Mead P.E."/>
            <person name="Mitros T."/>
            <person name="Ogino H."/>
            <person name="Ohta Y."/>
            <person name="Poliakov A.V."/>
            <person name="Pollet N."/>
            <person name="Robert J."/>
            <person name="Salamov A."/>
            <person name="Sater A.K."/>
            <person name="Schmutz J."/>
            <person name="Terry A."/>
            <person name="Vize P.D."/>
            <person name="Warren W.C."/>
            <person name="Wells D."/>
            <person name="Wills A."/>
            <person name="Wilson R.K."/>
            <person name="Zimmerman L.B."/>
            <person name="Zorn A.M."/>
            <person name="Grainger R."/>
            <person name="Grammer T."/>
            <person name="Khokha M.K."/>
            <person name="Richardson P.M."/>
            <person name="Rokhsar D.S."/>
        </authorList>
    </citation>
    <scope>NUCLEOTIDE SEQUENCE [LARGE SCALE GENOMIC DNA]</scope>
    <source>
        <strain evidence="1">Nigerian</strain>
    </source>
</reference>
<proteinExistence type="predicted"/>
<gene>
    <name evidence="1" type="ORF">XENTR_v90030291mg</name>
</gene>